<dbReference type="EMBL" id="UYYB01001011">
    <property type="protein sequence ID" value="VDM65592.1"/>
    <property type="molecule type" value="Genomic_DNA"/>
</dbReference>
<evidence type="ECO:0000313" key="1">
    <source>
        <dbReference type="EMBL" id="VDM65592.1"/>
    </source>
</evidence>
<dbReference type="AlphaFoldDB" id="A0A3P7KCE5"/>
<evidence type="ECO:0000313" key="2">
    <source>
        <dbReference type="Proteomes" id="UP000270094"/>
    </source>
</evidence>
<accession>A0A3P7KCE5</accession>
<reference evidence="1 2" key="1">
    <citation type="submission" date="2018-11" db="EMBL/GenBank/DDBJ databases">
        <authorList>
            <consortium name="Pathogen Informatics"/>
        </authorList>
    </citation>
    <scope>NUCLEOTIDE SEQUENCE [LARGE SCALE GENOMIC DNA]</scope>
</reference>
<gene>
    <name evidence="1" type="ORF">SVUK_LOCUS590</name>
</gene>
<protein>
    <submittedName>
        <fullName evidence="1">Uncharacterized protein</fullName>
    </submittedName>
</protein>
<proteinExistence type="predicted"/>
<sequence>MKPNLYDTLDFATDLAAWITLDGFEDYRGLSRVPPTSRPNLRRHGEAFDSIETNAILSALVDQRVDLTM</sequence>
<dbReference type="Proteomes" id="UP000270094">
    <property type="component" value="Unassembled WGS sequence"/>
</dbReference>
<name>A0A3P7KCE5_STRVU</name>
<keyword evidence="2" id="KW-1185">Reference proteome</keyword>
<organism evidence="1 2">
    <name type="scientific">Strongylus vulgaris</name>
    <name type="common">Blood worm</name>
    <dbReference type="NCBI Taxonomy" id="40348"/>
    <lineage>
        <taxon>Eukaryota</taxon>
        <taxon>Metazoa</taxon>
        <taxon>Ecdysozoa</taxon>
        <taxon>Nematoda</taxon>
        <taxon>Chromadorea</taxon>
        <taxon>Rhabditida</taxon>
        <taxon>Rhabditina</taxon>
        <taxon>Rhabditomorpha</taxon>
        <taxon>Strongyloidea</taxon>
        <taxon>Strongylidae</taxon>
        <taxon>Strongylus</taxon>
    </lineage>
</organism>
<dbReference type="OrthoDB" id="5905164at2759"/>